<gene>
    <name evidence="1" type="ORF">ATO8_06581</name>
</gene>
<dbReference type="STRING" id="1379903.ATO8_06581"/>
<dbReference type="Proteomes" id="UP000019063">
    <property type="component" value="Unassembled WGS sequence"/>
</dbReference>
<evidence type="ECO:0008006" key="3">
    <source>
        <dbReference type="Google" id="ProtNLM"/>
    </source>
</evidence>
<accession>W4HNT8</accession>
<dbReference type="EMBL" id="AQQW01000003">
    <property type="protein sequence ID" value="ETW13675.1"/>
    <property type="molecule type" value="Genomic_DNA"/>
</dbReference>
<sequence length="73" mass="8152">MAHSAQPAHFTKSASVTDSIAHGLTRALTFLSHNNPRYQQLDRVQSMTDAEISARGTTRAAMVRLVFSDRFYL</sequence>
<dbReference type="eggNOG" id="ENOG5031BH7">
    <property type="taxonomic scope" value="Bacteria"/>
</dbReference>
<organism evidence="1 2">
    <name type="scientific">Roseivivax marinus</name>
    <dbReference type="NCBI Taxonomy" id="1379903"/>
    <lineage>
        <taxon>Bacteria</taxon>
        <taxon>Pseudomonadati</taxon>
        <taxon>Pseudomonadota</taxon>
        <taxon>Alphaproteobacteria</taxon>
        <taxon>Rhodobacterales</taxon>
        <taxon>Roseobacteraceae</taxon>
        <taxon>Roseivivax</taxon>
    </lineage>
</organism>
<dbReference type="RefSeq" id="WP_043843056.1">
    <property type="nucleotide sequence ID" value="NZ_AQQW01000003.1"/>
</dbReference>
<evidence type="ECO:0000313" key="2">
    <source>
        <dbReference type="Proteomes" id="UP000019063"/>
    </source>
</evidence>
<dbReference type="AlphaFoldDB" id="W4HNT8"/>
<name>W4HNT8_9RHOB</name>
<proteinExistence type="predicted"/>
<keyword evidence="2" id="KW-1185">Reference proteome</keyword>
<protein>
    <recommendedName>
        <fullName evidence="3">DUF1127 domain-containing protein</fullName>
    </recommendedName>
</protein>
<evidence type="ECO:0000313" key="1">
    <source>
        <dbReference type="EMBL" id="ETW13675.1"/>
    </source>
</evidence>
<comment type="caution">
    <text evidence="1">The sequence shown here is derived from an EMBL/GenBank/DDBJ whole genome shotgun (WGS) entry which is preliminary data.</text>
</comment>
<reference evidence="1 2" key="1">
    <citation type="journal article" date="2014" name="Antonie Van Leeuwenhoek">
        <title>Roseivivax atlanticus sp. nov., isolated from surface seawater of the Atlantic Ocean.</title>
        <authorList>
            <person name="Li G."/>
            <person name="Lai Q."/>
            <person name="Liu X."/>
            <person name="Sun F."/>
            <person name="Shao Z."/>
        </authorList>
    </citation>
    <scope>NUCLEOTIDE SEQUENCE [LARGE SCALE GENOMIC DNA]</scope>
    <source>
        <strain evidence="1 2">22II-s10s</strain>
    </source>
</reference>